<name>A0A8B8CA02_CRAVI</name>
<dbReference type="InterPro" id="IPR001258">
    <property type="entry name" value="NHL_repeat"/>
</dbReference>
<dbReference type="AlphaFoldDB" id="A0A8B8CA02"/>
<dbReference type="PANTHER" id="PTHR24104:SF50">
    <property type="entry name" value="SMP-30_GLUCONOLACTONASE_LRE-LIKE REGION DOMAIN-CONTAINING PROTEIN"/>
    <property type="match status" value="1"/>
</dbReference>
<dbReference type="GeneID" id="111117604"/>
<dbReference type="Pfam" id="PF00643">
    <property type="entry name" value="zf-B_box"/>
    <property type="match status" value="1"/>
</dbReference>
<dbReference type="InterPro" id="IPR050952">
    <property type="entry name" value="TRIM-NHL_E3_ligases"/>
</dbReference>
<dbReference type="GO" id="GO:0000209">
    <property type="term" value="P:protein polyubiquitination"/>
    <property type="evidence" value="ECO:0007669"/>
    <property type="project" value="TreeGrafter"/>
</dbReference>
<dbReference type="Gene3D" id="3.30.160.60">
    <property type="entry name" value="Classic Zinc Finger"/>
    <property type="match status" value="1"/>
</dbReference>
<evidence type="ECO:0000313" key="6">
    <source>
        <dbReference type="RefSeq" id="XP_022312465.1"/>
    </source>
</evidence>
<dbReference type="RefSeq" id="XP_022312465.1">
    <property type="nucleotide sequence ID" value="XM_022456757.1"/>
</dbReference>
<reference evidence="6" key="1">
    <citation type="submission" date="2025-08" db="UniProtKB">
        <authorList>
            <consortium name="RefSeq"/>
        </authorList>
    </citation>
    <scope>IDENTIFICATION</scope>
    <source>
        <tissue evidence="6">Whole sample</tissue>
    </source>
</reference>
<dbReference type="Proteomes" id="UP000694844">
    <property type="component" value="Chromosome 10"/>
</dbReference>
<dbReference type="SUPFAM" id="SSF57845">
    <property type="entry name" value="B-box zinc-binding domain"/>
    <property type="match status" value="1"/>
</dbReference>
<keyword evidence="5" id="KW-1185">Reference proteome</keyword>
<keyword evidence="2" id="KW-0479">Metal-binding</keyword>
<dbReference type="Gene3D" id="2.120.10.30">
    <property type="entry name" value="TolB, C-terminal domain"/>
    <property type="match status" value="2"/>
</dbReference>
<dbReference type="PANTHER" id="PTHR24104">
    <property type="entry name" value="E3 UBIQUITIN-PROTEIN LIGASE NHLRC1-RELATED"/>
    <property type="match status" value="1"/>
</dbReference>
<dbReference type="SUPFAM" id="SSF101898">
    <property type="entry name" value="NHL repeat"/>
    <property type="match status" value="2"/>
</dbReference>
<organism evidence="5 6">
    <name type="scientific">Crassostrea virginica</name>
    <name type="common">Eastern oyster</name>
    <dbReference type="NCBI Taxonomy" id="6565"/>
    <lineage>
        <taxon>Eukaryota</taxon>
        <taxon>Metazoa</taxon>
        <taxon>Spiralia</taxon>
        <taxon>Lophotrochozoa</taxon>
        <taxon>Mollusca</taxon>
        <taxon>Bivalvia</taxon>
        <taxon>Autobranchia</taxon>
        <taxon>Pteriomorphia</taxon>
        <taxon>Ostreida</taxon>
        <taxon>Ostreoidea</taxon>
        <taxon>Ostreidae</taxon>
        <taxon>Crassostrea</taxon>
    </lineage>
</organism>
<evidence type="ECO:0000259" key="4">
    <source>
        <dbReference type="PROSITE" id="PS50119"/>
    </source>
</evidence>
<dbReference type="InterPro" id="IPR000315">
    <property type="entry name" value="Znf_B-box"/>
</dbReference>
<dbReference type="GO" id="GO:0043161">
    <property type="term" value="P:proteasome-mediated ubiquitin-dependent protein catabolic process"/>
    <property type="evidence" value="ECO:0007669"/>
    <property type="project" value="TreeGrafter"/>
</dbReference>
<evidence type="ECO:0000256" key="2">
    <source>
        <dbReference type="PROSITE-ProRule" id="PRU00024"/>
    </source>
</evidence>
<keyword evidence="2" id="KW-0862">Zinc</keyword>
<dbReference type="CDD" id="cd19756">
    <property type="entry name" value="Bbox2"/>
    <property type="match status" value="1"/>
</dbReference>
<dbReference type="OrthoDB" id="6265224at2759"/>
<dbReference type="GO" id="GO:0061630">
    <property type="term" value="F:ubiquitin protein ligase activity"/>
    <property type="evidence" value="ECO:0007669"/>
    <property type="project" value="TreeGrafter"/>
</dbReference>
<proteinExistence type="predicted"/>
<protein>
    <submittedName>
        <fullName evidence="6">Uncharacterized protein LOC111117604</fullName>
    </submittedName>
</protein>
<evidence type="ECO:0000256" key="3">
    <source>
        <dbReference type="PROSITE-ProRule" id="PRU00504"/>
    </source>
</evidence>
<gene>
    <name evidence="6" type="primary">LOC111117604</name>
</gene>
<feature type="repeat" description="NHL" evidence="3">
    <location>
        <begin position="804"/>
        <end position="831"/>
    </location>
</feature>
<feature type="domain" description="B box-type" evidence="4">
    <location>
        <begin position="82"/>
        <end position="117"/>
    </location>
</feature>
<evidence type="ECO:0000313" key="5">
    <source>
        <dbReference type="Proteomes" id="UP000694844"/>
    </source>
</evidence>
<dbReference type="GO" id="GO:0008270">
    <property type="term" value="F:zinc ion binding"/>
    <property type="evidence" value="ECO:0007669"/>
    <property type="project" value="UniProtKB-KW"/>
</dbReference>
<accession>A0A8B8CA02</accession>
<dbReference type="InterPro" id="IPR011042">
    <property type="entry name" value="6-blade_b-propeller_TolB-like"/>
</dbReference>
<dbReference type="PROSITE" id="PS50119">
    <property type="entry name" value="ZF_BBOX"/>
    <property type="match status" value="1"/>
</dbReference>
<dbReference type="PROSITE" id="PS51125">
    <property type="entry name" value="NHL"/>
    <property type="match status" value="1"/>
</dbReference>
<dbReference type="KEGG" id="cvn:111117604"/>
<keyword evidence="2" id="KW-0863">Zinc-finger</keyword>
<keyword evidence="1" id="KW-0677">Repeat</keyword>
<evidence type="ECO:0000256" key="1">
    <source>
        <dbReference type="ARBA" id="ARBA00022737"/>
    </source>
</evidence>
<sequence length="912" mass="105604">MYVSHLLIETHVPNMNFHEMNASGTRSVVNVKTCSQCQGNTEYHCHSCQHDLCSNCKEEHVIDLYTKTHHVTIYRERFYSEYKEEICGKHPGHFFEKYCESCEIPLCLKCRTVEEHRIMDIRSAYETKREQHSKILHHFRSETLFSMRSVFSELHTDVNAGKRMICRRLSEMKVKAQKLKEHVNRHFKQWRIKPKMCLLLQIIRLQRYENKHEECVSKAIRFFRFIKNSKNLSLTRKVSIEDVIDFLSKIQVIGRGKRHVVNERLLTLTLSIYMQKSISLDIQSNQTISHFVLPVHSDQLWVSSNDRIFLVNTKTGAIVQREDSLFDTNTKQLSGKHTINGENELIYINQNLNIIKCSKYGNRTILQNDTIDWQPKCVYCCPSSGDLLVGKINKYLSKGKVNRYHIAKHPAETITRDTTEYWLPLLIEPVGWQAFPGVLANGWSVPNYIIENNNGDVVVSCVKADNTDYGAVVGAERQGRHRFTYTGQTFGRKRAPAGICTDSLSNILVCYKYEAVHIIDKNGQFLIYLGTGIKEPCTVQFDTNTYLLWVGDREGNILYNMIYLSRKGLQLKSEYPMYVLLKCVELKDVCRHLHISCVNEERAWVSDFINLRLADTKNGKILYNLEDMCDHPCTGLYSVNKEGELFYIDASFNITKFSMYSKSRKTFIKNASTWRPLCMYCSPFTEELLVAMRNIDEDSKQDSAMIVRCDNTGKPIQTIQYNNTGQDLYNFPDYITENENGQPKRNISHKKASQCLYNFPRYITENNNGDVVVSDCYNGVVVTSYEGRHRFSYNGPQSSSRIDPWGICTDALSHILVCDRYTKAIQIIDSDGQFLTFLMTNPKWNITPISLSYDVNNQLLFVGSMDSNRLYVYRDISQYTALADYYQAFYNNTGNRTRASMFVGRDIFNDVP</sequence>